<dbReference type="Pfam" id="PF00046">
    <property type="entry name" value="Homeodomain"/>
    <property type="match status" value="1"/>
</dbReference>
<dbReference type="AlphaFoldDB" id="A0AA40LK35"/>
<dbReference type="GO" id="GO:0000977">
    <property type="term" value="F:RNA polymerase II transcription regulatory region sequence-specific DNA binding"/>
    <property type="evidence" value="ECO:0007669"/>
    <property type="project" value="TreeGrafter"/>
</dbReference>
<evidence type="ECO:0000256" key="6">
    <source>
        <dbReference type="RuleBase" id="RU000682"/>
    </source>
</evidence>
<keyword evidence="4 5" id="KW-0539">Nucleus</keyword>
<keyword evidence="9" id="KW-1185">Reference proteome</keyword>
<feature type="DNA-binding region" description="Homeobox" evidence="5">
    <location>
        <begin position="10"/>
        <end position="56"/>
    </location>
</feature>
<sequence length="74" mass="8635">MYSRGPQGGPRPKRTRYNKNQLKVLIEAFEKEPYLDVSTRQELARRIQIPESRIQPLARRLMKGVEGLGLLEKE</sequence>
<dbReference type="GO" id="GO:0005634">
    <property type="term" value="C:nucleus"/>
    <property type="evidence" value="ECO:0007669"/>
    <property type="project" value="UniProtKB-SubCell"/>
</dbReference>
<comment type="subcellular location">
    <subcellularLocation>
        <location evidence="1 5 6">Nucleus</location>
    </subcellularLocation>
</comment>
<evidence type="ECO:0000256" key="1">
    <source>
        <dbReference type="ARBA" id="ARBA00004123"/>
    </source>
</evidence>
<dbReference type="CDD" id="cd00086">
    <property type="entry name" value="homeodomain"/>
    <property type="match status" value="1"/>
</dbReference>
<dbReference type="PROSITE" id="PS50071">
    <property type="entry name" value="HOMEOBOX_2"/>
    <property type="match status" value="1"/>
</dbReference>
<dbReference type="InterPro" id="IPR001356">
    <property type="entry name" value="HD"/>
</dbReference>
<evidence type="ECO:0000256" key="3">
    <source>
        <dbReference type="ARBA" id="ARBA00023155"/>
    </source>
</evidence>
<evidence type="ECO:0000259" key="7">
    <source>
        <dbReference type="PROSITE" id="PS50071"/>
    </source>
</evidence>
<evidence type="ECO:0000256" key="4">
    <source>
        <dbReference type="ARBA" id="ARBA00023242"/>
    </source>
</evidence>
<dbReference type="InterPro" id="IPR051306">
    <property type="entry name" value="Homeobox_regulator"/>
</dbReference>
<dbReference type="Gene3D" id="1.10.10.60">
    <property type="entry name" value="Homeodomain-like"/>
    <property type="match status" value="1"/>
</dbReference>
<accession>A0AA40LK35</accession>
<dbReference type="PANTHER" id="PTHR46123:SF3">
    <property type="entry name" value="DOUBLE HOMEOBOX PROTEIN 1-RELATED"/>
    <property type="match status" value="1"/>
</dbReference>
<organism evidence="8 9">
    <name type="scientific">Cnephaeus nilssonii</name>
    <name type="common">Northern bat</name>
    <name type="synonym">Eptesicus nilssonii</name>
    <dbReference type="NCBI Taxonomy" id="3371016"/>
    <lineage>
        <taxon>Eukaryota</taxon>
        <taxon>Metazoa</taxon>
        <taxon>Chordata</taxon>
        <taxon>Craniata</taxon>
        <taxon>Vertebrata</taxon>
        <taxon>Euteleostomi</taxon>
        <taxon>Mammalia</taxon>
        <taxon>Eutheria</taxon>
        <taxon>Laurasiatheria</taxon>
        <taxon>Chiroptera</taxon>
        <taxon>Yangochiroptera</taxon>
        <taxon>Vespertilionidae</taxon>
        <taxon>Cnephaeus</taxon>
    </lineage>
</organism>
<evidence type="ECO:0000256" key="5">
    <source>
        <dbReference type="PROSITE-ProRule" id="PRU00108"/>
    </source>
</evidence>
<name>A0AA40LK35_CNENI</name>
<reference evidence="8" key="1">
    <citation type="submission" date="2023-06" db="EMBL/GenBank/DDBJ databases">
        <title>Reference genome for the Northern bat (Eptesicus nilssonii), a most northern bat species.</title>
        <authorList>
            <person name="Laine V.N."/>
            <person name="Pulliainen A.T."/>
            <person name="Lilley T.M."/>
        </authorList>
    </citation>
    <scope>NUCLEOTIDE SEQUENCE</scope>
    <source>
        <strain evidence="8">BLF_Eptnil</strain>
        <tissue evidence="8">Kidney</tissue>
    </source>
</reference>
<dbReference type="SUPFAM" id="SSF46689">
    <property type="entry name" value="Homeodomain-like"/>
    <property type="match status" value="1"/>
</dbReference>
<dbReference type="InterPro" id="IPR009057">
    <property type="entry name" value="Homeodomain-like_sf"/>
</dbReference>
<dbReference type="Proteomes" id="UP001177744">
    <property type="component" value="Unassembled WGS sequence"/>
</dbReference>
<protein>
    <recommendedName>
        <fullName evidence="7">Homeobox domain-containing protein</fullName>
    </recommendedName>
</protein>
<keyword evidence="3 5" id="KW-0371">Homeobox</keyword>
<comment type="caution">
    <text evidence="8">The sequence shown here is derived from an EMBL/GenBank/DDBJ whole genome shotgun (WGS) entry which is preliminary data.</text>
</comment>
<proteinExistence type="predicted"/>
<dbReference type="PANTHER" id="PTHR46123">
    <property type="entry name" value="MIX-TYPE HOMEOBOX GENE 1-RELATED"/>
    <property type="match status" value="1"/>
</dbReference>
<dbReference type="EMBL" id="JAULJE010000015">
    <property type="protein sequence ID" value="KAK1334619.1"/>
    <property type="molecule type" value="Genomic_DNA"/>
</dbReference>
<feature type="domain" description="Homeobox" evidence="7">
    <location>
        <begin position="8"/>
        <end position="55"/>
    </location>
</feature>
<keyword evidence="2 5" id="KW-0238">DNA-binding</keyword>
<gene>
    <name evidence="8" type="ORF">QTO34_005626</name>
</gene>
<dbReference type="GO" id="GO:0000981">
    <property type="term" value="F:DNA-binding transcription factor activity, RNA polymerase II-specific"/>
    <property type="evidence" value="ECO:0007669"/>
    <property type="project" value="TreeGrafter"/>
</dbReference>
<dbReference type="SMART" id="SM00389">
    <property type="entry name" value="HOX"/>
    <property type="match status" value="1"/>
</dbReference>
<evidence type="ECO:0000313" key="9">
    <source>
        <dbReference type="Proteomes" id="UP001177744"/>
    </source>
</evidence>
<evidence type="ECO:0000256" key="2">
    <source>
        <dbReference type="ARBA" id="ARBA00023125"/>
    </source>
</evidence>
<evidence type="ECO:0000313" key="8">
    <source>
        <dbReference type="EMBL" id="KAK1334619.1"/>
    </source>
</evidence>